<evidence type="ECO:0000259" key="1">
    <source>
        <dbReference type="Pfam" id="PF21806"/>
    </source>
</evidence>
<organism evidence="2 3">
    <name type="scientific">Nocardia acididurans</name>
    <dbReference type="NCBI Taxonomy" id="2802282"/>
    <lineage>
        <taxon>Bacteria</taxon>
        <taxon>Bacillati</taxon>
        <taxon>Actinomycetota</taxon>
        <taxon>Actinomycetes</taxon>
        <taxon>Mycobacteriales</taxon>
        <taxon>Nocardiaceae</taxon>
        <taxon>Nocardia</taxon>
    </lineage>
</organism>
<protein>
    <recommendedName>
        <fullName evidence="1">DUF6879 domain-containing protein</fullName>
    </recommendedName>
</protein>
<dbReference type="RefSeq" id="WP_201942530.1">
    <property type="nucleotide sequence ID" value="NZ_JAERRJ010000001.1"/>
</dbReference>
<reference evidence="2 3" key="1">
    <citation type="submission" date="2021-01" db="EMBL/GenBank/DDBJ databases">
        <title>WGS of actinomycetes isolated from Thailand.</title>
        <authorList>
            <person name="Thawai C."/>
        </authorList>
    </citation>
    <scope>NUCLEOTIDE SEQUENCE [LARGE SCALE GENOMIC DNA]</scope>
    <source>
        <strain evidence="2 3">LPG 2</strain>
    </source>
</reference>
<comment type="caution">
    <text evidence="2">The sequence shown here is derived from an EMBL/GenBank/DDBJ whole genome shotgun (WGS) entry which is preliminary data.</text>
</comment>
<sequence length="176" mass="20159">MQLLDIEGVNNLVGNSEKEAFHLELLDDYESPGGDAPYRNWLAGGPEDDYAWFQDWLSLVRGMTSRGAVMRRVRVATVPLSDYQRWMLEVTFNNIDAGEDIRYLPRHLADAHRLGTDDWWLVDDAIVSFTLFDPAGNWVGGAVTTDPRIVDLCRQTRDYVWPMAIRYGEFQKSVSE</sequence>
<dbReference type="EMBL" id="JAERRJ010000001">
    <property type="protein sequence ID" value="MBL1073078.1"/>
    <property type="molecule type" value="Genomic_DNA"/>
</dbReference>
<accession>A0ABS1LXJ8</accession>
<dbReference type="InterPro" id="IPR049244">
    <property type="entry name" value="DUF6879"/>
</dbReference>
<feature type="domain" description="DUF6879" evidence="1">
    <location>
        <begin position="9"/>
        <end position="171"/>
    </location>
</feature>
<dbReference type="Proteomes" id="UP000602198">
    <property type="component" value="Unassembled WGS sequence"/>
</dbReference>
<gene>
    <name evidence="2" type="ORF">JK358_01585</name>
</gene>
<evidence type="ECO:0000313" key="3">
    <source>
        <dbReference type="Proteomes" id="UP000602198"/>
    </source>
</evidence>
<keyword evidence="3" id="KW-1185">Reference proteome</keyword>
<name>A0ABS1LXJ8_9NOCA</name>
<dbReference type="Pfam" id="PF21806">
    <property type="entry name" value="DUF6879"/>
    <property type="match status" value="1"/>
</dbReference>
<evidence type="ECO:0000313" key="2">
    <source>
        <dbReference type="EMBL" id="MBL1073078.1"/>
    </source>
</evidence>
<proteinExistence type="predicted"/>